<name>A0ABR8A1H3_9CYAN</name>
<accession>A0ABR8A1H3</accession>
<reference evidence="1 2" key="1">
    <citation type="journal article" date="2020" name="ISME J.">
        <title>Comparative genomics reveals insights into cyanobacterial evolution and habitat adaptation.</title>
        <authorList>
            <person name="Chen M.Y."/>
            <person name="Teng W.K."/>
            <person name="Zhao L."/>
            <person name="Hu C.X."/>
            <person name="Zhou Y.K."/>
            <person name="Han B.P."/>
            <person name="Song L.R."/>
            <person name="Shu W.S."/>
        </authorList>
    </citation>
    <scope>NUCLEOTIDE SEQUENCE [LARGE SCALE GENOMIC DNA]</scope>
    <source>
        <strain evidence="1 2">FACHB-723</strain>
    </source>
</reference>
<comment type="caution">
    <text evidence="1">The sequence shown here is derived from an EMBL/GenBank/DDBJ whole genome shotgun (WGS) entry which is preliminary data.</text>
</comment>
<dbReference type="PANTHER" id="PTHR33639:SF2">
    <property type="entry name" value="DUF393 DOMAIN-CONTAINING PROTEIN"/>
    <property type="match status" value="1"/>
</dbReference>
<dbReference type="Pfam" id="PF04134">
    <property type="entry name" value="DCC1-like"/>
    <property type="match status" value="1"/>
</dbReference>
<dbReference type="InterPro" id="IPR052927">
    <property type="entry name" value="DCC_oxidoreductase"/>
</dbReference>
<dbReference type="InterPro" id="IPR007263">
    <property type="entry name" value="DCC1-like"/>
</dbReference>
<protein>
    <submittedName>
        <fullName evidence="1">DUF393 domain-containing protein</fullName>
    </submittedName>
</protein>
<keyword evidence="2" id="KW-1185">Reference proteome</keyword>
<organism evidence="1 2">
    <name type="scientific">Pseudanabaena mucicola FACHB-723</name>
    <dbReference type="NCBI Taxonomy" id="2692860"/>
    <lineage>
        <taxon>Bacteria</taxon>
        <taxon>Bacillati</taxon>
        <taxon>Cyanobacteriota</taxon>
        <taxon>Cyanophyceae</taxon>
        <taxon>Pseudanabaenales</taxon>
        <taxon>Pseudanabaenaceae</taxon>
        <taxon>Pseudanabaena</taxon>
    </lineage>
</organism>
<sequence>MATHLIIYDGICNLCVNFVKALEQIDRGKIFSYLPMQDLEGLSKWQITTADCELGMIMIDLQAPVTNRWQGSNAAEQIGKLLPLGNLAVNFYQFLPGLKSLGDRTYIQVRDNRYQLFGKRDELYNSPYSEACDTNCKQFSPLPQKAQ</sequence>
<dbReference type="EMBL" id="JACJQB010000072">
    <property type="protein sequence ID" value="MBD2190043.1"/>
    <property type="molecule type" value="Genomic_DNA"/>
</dbReference>
<proteinExistence type="predicted"/>
<dbReference type="RefSeq" id="WP_190404850.1">
    <property type="nucleotide sequence ID" value="NZ_JACJQB010000072.1"/>
</dbReference>
<evidence type="ECO:0000313" key="2">
    <source>
        <dbReference type="Proteomes" id="UP000642094"/>
    </source>
</evidence>
<dbReference type="Proteomes" id="UP000642094">
    <property type="component" value="Unassembled WGS sequence"/>
</dbReference>
<dbReference type="PANTHER" id="PTHR33639">
    <property type="entry name" value="THIOL-DISULFIDE OXIDOREDUCTASE DCC"/>
    <property type="match status" value="1"/>
</dbReference>
<gene>
    <name evidence="1" type="ORF">H6F41_18120</name>
</gene>
<evidence type="ECO:0000313" key="1">
    <source>
        <dbReference type="EMBL" id="MBD2190043.1"/>
    </source>
</evidence>